<evidence type="ECO:0000313" key="2">
    <source>
        <dbReference type="EMBL" id="QEL14899.1"/>
    </source>
</evidence>
<proteinExistence type="predicted"/>
<sequence length="122" mass="13921">MQFARWVFWLGGLYGLLILVPQFFLEDQVGRDFPPPVTHPEFYYGFVGIAVAWQVAFLLIARDPVRYRPLMIPGMLEKAAFGVAAFVLFAQQRVPATLLIFASLDLIWLALFAVAYRKTPVR</sequence>
<dbReference type="OrthoDB" id="7408369at2"/>
<keyword evidence="1" id="KW-0812">Transmembrane</keyword>
<keyword evidence="1" id="KW-0472">Membrane</keyword>
<reference evidence="3" key="1">
    <citation type="submission" date="2019-08" db="EMBL/GenBank/DDBJ databases">
        <title>Limnoglobus roseus gen. nov., sp. nov., a novel freshwater planctomycete with a giant genome from the family Gemmataceae.</title>
        <authorList>
            <person name="Kulichevskaya I.S."/>
            <person name="Naumoff D.G."/>
            <person name="Miroshnikov K."/>
            <person name="Ivanova A."/>
            <person name="Philippov D.A."/>
            <person name="Hakobyan A."/>
            <person name="Rijpstra I.C."/>
            <person name="Sinninghe Damste J.S."/>
            <person name="Liesack W."/>
            <person name="Dedysh S.N."/>
        </authorList>
    </citation>
    <scope>NUCLEOTIDE SEQUENCE [LARGE SCALE GENOMIC DNA]</scope>
    <source>
        <strain evidence="3">PX52</strain>
    </source>
</reference>
<dbReference type="AlphaFoldDB" id="A0A5C1A6M3"/>
<protein>
    <submittedName>
        <fullName evidence="2">Uncharacterized protein</fullName>
    </submittedName>
</protein>
<feature type="transmembrane region" description="Helical" evidence="1">
    <location>
        <begin position="96"/>
        <end position="116"/>
    </location>
</feature>
<feature type="transmembrane region" description="Helical" evidence="1">
    <location>
        <begin position="44"/>
        <end position="61"/>
    </location>
</feature>
<dbReference type="EMBL" id="CP042425">
    <property type="protein sequence ID" value="QEL14899.1"/>
    <property type="molecule type" value="Genomic_DNA"/>
</dbReference>
<keyword evidence="1" id="KW-1133">Transmembrane helix</keyword>
<dbReference type="RefSeq" id="WP_149109757.1">
    <property type="nucleotide sequence ID" value="NZ_CP042425.1"/>
</dbReference>
<evidence type="ECO:0000313" key="3">
    <source>
        <dbReference type="Proteomes" id="UP000324974"/>
    </source>
</evidence>
<organism evidence="2 3">
    <name type="scientific">Limnoglobus roseus</name>
    <dbReference type="NCBI Taxonomy" id="2598579"/>
    <lineage>
        <taxon>Bacteria</taxon>
        <taxon>Pseudomonadati</taxon>
        <taxon>Planctomycetota</taxon>
        <taxon>Planctomycetia</taxon>
        <taxon>Gemmatales</taxon>
        <taxon>Gemmataceae</taxon>
        <taxon>Limnoglobus</taxon>
    </lineage>
</organism>
<dbReference type="KEGG" id="lrs:PX52LOC_01800"/>
<feature type="transmembrane region" description="Helical" evidence="1">
    <location>
        <begin position="70"/>
        <end position="90"/>
    </location>
</feature>
<keyword evidence="3" id="KW-1185">Reference proteome</keyword>
<evidence type="ECO:0000256" key="1">
    <source>
        <dbReference type="SAM" id="Phobius"/>
    </source>
</evidence>
<name>A0A5C1A6M3_9BACT</name>
<gene>
    <name evidence="2" type="ORF">PX52LOC_01800</name>
</gene>
<feature type="transmembrane region" description="Helical" evidence="1">
    <location>
        <begin position="7"/>
        <end position="24"/>
    </location>
</feature>
<dbReference type="Proteomes" id="UP000324974">
    <property type="component" value="Chromosome"/>
</dbReference>
<accession>A0A5C1A6M3</accession>